<name>A0A4P6KF93_9MICO</name>
<evidence type="ECO:0000256" key="3">
    <source>
        <dbReference type="ARBA" id="ARBA00022679"/>
    </source>
</evidence>
<dbReference type="InterPro" id="IPR018485">
    <property type="entry name" value="FGGY_C"/>
</dbReference>
<dbReference type="GO" id="GO:0016301">
    <property type="term" value="F:kinase activity"/>
    <property type="evidence" value="ECO:0007669"/>
    <property type="project" value="UniProtKB-KW"/>
</dbReference>
<reference evidence="7 8" key="1">
    <citation type="submission" date="2019-02" db="EMBL/GenBank/DDBJ databases">
        <authorList>
            <person name="Sun L."/>
            <person name="Pan D."/>
            <person name="Wu X."/>
        </authorList>
    </citation>
    <scope>NUCLEOTIDE SEQUENCE [LARGE SCALE GENOMIC DNA]</scope>
    <source>
        <strain evidence="7 8">JW-1</strain>
    </source>
</reference>
<evidence type="ECO:0000256" key="1">
    <source>
        <dbReference type="ARBA" id="ARBA00009156"/>
    </source>
</evidence>
<accession>A0A4P6KF93</accession>
<dbReference type="OrthoDB" id="9782710at2"/>
<keyword evidence="4 7" id="KW-0418">Kinase</keyword>
<feature type="domain" description="Carbohydrate kinase FGGY C-terminal" evidence="6">
    <location>
        <begin position="225"/>
        <end position="408"/>
    </location>
</feature>
<keyword evidence="2" id="KW-0859">Xylose metabolism</keyword>
<sequence>MAAYVIAVDNGSQSTKVSIFDAEGAVHASARVALRPYDSPAPGRWEHPDDDLWTSIVAAIREALARFDGDASEIRALGLCTIRFCRAVLRADGSLAQPVMSWMDERVSRAYEAEAPEARYVTTSSGYIAHRLTGRFRDTAGNYQGVWPIDPERWDWSEDPGAYVRTGMRREQLFELVEPGAVLGGVTSAAAAETGLPQGLPVIATSNDKAVEALGAGLRSDREALLSLGTYVSVMMTGTRQQTSPEHAYWVNFGADPEHYLLESAGVRRGMWTVSWFRDLVSGMTEDELGRGAESVPPGADGLVVSLDWLAPDDEPHRRGAIVGFNGTQGRFHVYRAILEALAITMADNCERMAEELERRLEGVVVTGGGAASELMLSVLAAVFGVPVRRPEFTDAAGVGAAIAAAVAVGMHADWDRAVAAMVRPGEKVEPDPALVDAYLDVRERYARVVPRVRALFAEG</sequence>
<protein>
    <submittedName>
        <fullName evidence="7">Sugar kinase</fullName>
    </submittedName>
</protein>
<organism evidence="7 8">
    <name type="scientific">Leucobacter triazinivorans</name>
    <dbReference type="NCBI Taxonomy" id="1784719"/>
    <lineage>
        <taxon>Bacteria</taxon>
        <taxon>Bacillati</taxon>
        <taxon>Actinomycetota</taxon>
        <taxon>Actinomycetes</taxon>
        <taxon>Micrococcales</taxon>
        <taxon>Microbacteriaceae</taxon>
        <taxon>Leucobacter</taxon>
    </lineage>
</organism>
<dbReference type="KEGG" id="ltr:EVS81_09145"/>
<dbReference type="InterPro" id="IPR000577">
    <property type="entry name" value="Carb_kinase_FGGY"/>
</dbReference>
<dbReference type="SUPFAM" id="SSF53067">
    <property type="entry name" value="Actin-like ATPase domain"/>
    <property type="match status" value="2"/>
</dbReference>
<dbReference type="InterPro" id="IPR043129">
    <property type="entry name" value="ATPase_NBD"/>
</dbReference>
<dbReference type="AlphaFoldDB" id="A0A4P6KF93"/>
<dbReference type="GO" id="GO:0042732">
    <property type="term" value="P:D-xylose metabolic process"/>
    <property type="evidence" value="ECO:0007669"/>
    <property type="project" value="UniProtKB-KW"/>
</dbReference>
<dbReference type="PANTHER" id="PTHR43095">
    <property type="entry name" value="SUGAR KINASE"/>
    <property type="match status" value="1"/>
</dbReference>
<comment type="similarity">
    <text evidence="1">Belongs to the FGGY kinase family.</text>
</comment>
<evidence type="ECO:0000313" key="8">
    <source>
        <dbReference type="Proteomes" id="UP000289260"/>
    </source>
</evidence>
<dbReference type="Pfam" id="PF00370">
    <property type="entry name" value="FGGY_N"/>
    <property type="match status" value="1"/>
</dbReference>
<feature type="domain" description="Carbohydrate kinase FGGY N-terminal" evidence="5">
    <location>
        <begin position="4"/>
        <end position="109"/>
    </location>
</feature>
<dbReference type="RefSeq" id="WP_130110116.1">
    <property type="nucleotide sequence ID" value="NZ_CP035806.1"/>
</dbReference>
<evidence type="ECO:0000313" key="7">
    <source>
        <dbReference type="EMBL" id="QBE48982.1"/>
    </source>
</evidence>
<keyword evidence="3" id="KW-0808">Transferase</keyword>
<dbReference type="InterPro" id="IPR018484">
    <property type="entry name" value="FGGY_N"/>
</dbReference>
<evidence type="ECO:0000259" key="6">
    <source>
        <dbReference type="Pfam" id="PF02782"/>
    </source>
</evidence>
<dbReference type="Gene3D" id="3.30.420.40">
    <property type="match status" value="3"/>
</dbReference>
<dbReference type="PANTHER" id="PTHR43095:SF5">
    <property type="entry name" value="XYLULOSE KINASE"/>
    <property type="match status" value="1"/>
</dbReference>
<dbReference type="EMBL" id="CP035806">
    <property type="protein sequence ID" value="QBE48982.1"/>
    <property type="molecule type" value="Genomic_DNA"/>
</dbReference>
<dbReference type="InterPro" id="IPR050406">
    <property type="entry name" value="FGGY_Carb_Kinase"/>
</dbReference>
<evidence type="ECO:0000259" key="5">
    <source>
        <dbReference type="Pfam" id="PF00370"/>
    </source>
</evidence>
<dbReference type="CDD" id="cd07779">
    <property type="entry name" value="ASKHA_NBD_FGGY_YgcE-like"/>
    <property type="match status" value="1"/>
</dbReference>
<dbReference type="Pfam" id="PF02782">
    <property type="entry name" value="FGGY_C"/>
    <property type="match status" value="1"/>
</dbReference>
<keyword evidence="2" id="KW-0119">Carbohydrate metabolism</keyword>
<proteinExistence type="inferred from homology"/>
<gene>
    <name evidence="7" type="ORF">EVS81_09145</name>
</gene>
<evidence type="ECO:0000256" key="4">
    <source>
        <dbReference type="ARBA" id="ARBA00022777"/>
    </source>
</evidence>
<dbReference type="PIRSF" id="PIRSF000538">
    <property type="entry name" value="GlpK"/>
    <property type="match status" value="1"/>
</dbReference>
<keyword evidence="8" id="KW-1185">Reference proteome</keyword>
<evidence type="ECO:0000256" key="2">
    <source>
        <dbReference type="ARBA" id="ARBA00022629"/>
    </source>
</evidence>
<dbReference type="Proteomes" id="UP000289260">
    <property type="component" value="Chromosome"/>
</dbReference>